<accession>A0ABQ5KA42</accession>
<comment type="caution">
    <text evidence="2">The sequence shown here is derived from an EMBL/GenBank/DDBJ whole genome shotgun (WGS) entry which is preliminary data.</text>
</comment>
<evidence type="ECO:0000313" key="2">
    <source>
        <dbReference type="EMBL" id="GKT29426.1"/>
    </source>
</evidence>
<keyword evidence="3" id="KW-1185">Reference proteome</keyword>
<name>A0ABQ5KA42_9EUKA</name>
<keyword evidence="1" id="KW-0812">Transmembrane</keyword>
<keyword evidence="1" id="KW-0472">Membrane</keyword>
<feature type="non-terminal residue" evidence="2">
    <location>
        <position position="1"/>
    </location>
</feature>
<keyword evidence="1" id="KW-1133">Transmembrane helix</keyword>
<sequence>KGVLGLFIAAAFRFDDGSGHERCILAVLAQLLYGKINFCALGGVEQMNTEHQSLKVIQTHFKSPAVILMSSPIILPILLIITSSLLSSFSSFIKSSGMDGSSSMEAIPFDALSLRKTCFRRRAWL</sequence>
<dbReference type="Proteomes" id="UP001057375">
    <property type="component" value="Unassembled WGS sequence"/>
</dbReference>
<proteinExistence type="predicted"/>
<gene>
    <name evidence="2" type="ORF">ADUPG1_001184</name>
</gene>
<organism evidence="2 3">
    <name type="scientific">Aduncisulcus paluster</name>
    <dbReference type="NCBI Taxonomy" id="2918883"/>
    <lineage>
        <taxon>Eukaryota</taxon>
        <taxon>Metamonada</taxon>
        <taxon>Carpediemonas-like organisms</taxon>
        <taxon>Aduncisulcus</taxon>
    </lineage>
</organism>
<evidence type="ECO:0000256" key="1">
    <source>
        <dbReference type="SAM" id="Phobius"/>
    </source>
</evidence>
<protein>
    <submittedName>
        <fullName evidence="2">Uncharacterized protein</fullName>
    </submittedName>
</protein>
<reference evidence="2" key="1">
    <citation type="submission" date="2022-03" db="EMBL/GenBank/DDBJ databases">
        <title>Draft genome sequence of Aduncisulcus paluster, a free-living microaerophilic Fornicata.</title>
        <authorList>
            <person name="Yuyama I."/>
            <person name="Kume K."/>
            <person name="Tamura T."/>
            <person name="Inagaki Y."/>
            <person name="Hashimoto T."/>
        </authorList>
    </citation>
    <scope>NUCLEOTIDE SEQUENCE</scope>
    <source>
        <strain evidence="2">NY0171</strain>
    </source>
</reference>
<evidence type="ECO:0000313" key="3">
    <source>
        <dbReference type="Proteomes" id="UP001057375"/>
    </source>
</evidence>
<dbReference type="EMBL" id="BQXS01000841">
    <property type="protein sequence ID" value="GKT29426.1"/>
    <property type="molecule type" value="Genomic_DNA"/>
</dbReference>
<feature type="transmembrane region" description="Helical" evidence="1">
    <location>
        <begin position="73"/>
        <end position="93"/>
    </location>
</feature>